<feature type="domain" description="EamA" evidence="7">
    <location>
        <begin position="159"/>
        <end position="291"/>
    </location>
</feature>
<feature type="transmembrane region" description="Helical" evidence="6">
    <location>
        <begin position="7"/>
        <end position="31"/>
    </location>
</feature>
<dbReference type="SUPFAM" id="SSF103481">
    <property type="entry name" value="Multidrug resistance efflux transporter EmrE"/>
    <property type="match status" value="2"/>
</dbReference>
<feature type="transmembrane region" description="Helical" evidence="6">
    <location>
        <begin position="222"/>
        <end position="242"/>
    </location>
</feature>
<evidence type="ECO:0000256" key="3">
    <source>
        <dbReference type="ARBA" id="ARBA00022692"/>
    </source>
</evidence>
<evidence type="ECO:0000256" key="2">
    <source>
        <dbReference type="ARBA" id="ARBA00007362"/>
    </source>
</evidence>
<evidence type="ECO:0000256" key="4">
    <source>
        <dbReference type="ARBA" id="ARBA00022989"/>
    </source>
</evidence>
<dbReference type="InterPro" id="IPR050638">
    <property type="entry name" value="AA-Vitamin_Transporters"/>
</dbReference>
<evidence type="ECO:0000256" key="1">
    <source>
        <dbReference type="ARBA" id="ARBA00004141"/>
    </source>
</evidence>
<dbReference type="Pfam" id="PF00892">
    <property type="entry name" value="EamA"/>
    <property type="match status" value="2"/>
</dbReference>
<dbReference type="InterPro" id="IPR000620">
    <property type="entry name" value="EamA_dom"/>
</dbReference>
<comment type="subcellular location">
    <subcellularLocation>
        <location evidence="1">Membrane</location>
        <topology evidence="1">Multi-pass membrane protein</topology>
    </subcellularLocation>
</comment>
<comment type="similarity">
    <text evidence="2">Belongs to the EamA transporter family.</text>
</comment>
<feature type="transmembrane region" description="Helical" evidence="6">
    <location>
        <begin position="96"/>
        <end position="115"/>
    </location>
</feature>
<gene>
    <name evidence="8" type="ORF">M0L44_03055</name>
</gene>
<evidence type="ECO:0000259" key="7">
    <source>
        <dbReference type="Pfam" id="PF00892"/>
    </source>
</evidence>
<feature type="transmembrane region" description="Helical" evidence="6">
    <location>
        <begin position="157"/>
        <end position="178"/>
    </location>
</feature>
<protein>
    <submittedName>
        <fullName evidence="8">DMT family transporter</fullName>
    </submittedName>
</protein>
<reference evidence="8 9" key="1">
    <citation type="submission" date="2022-06" db="EMBL/GenBank/DDBJ databases">
        <title>Ideonella sp. NS12-5 Genome sequencing and assembly.</title>
        <authorList>
            <person name="Jung Y."/>
        </authorList>
    </citation>
    <scope>NUCLEOTIDE SEQUENCE [LARGE SCALE GENOMIC DNA]</scope>
    <source>
        <strain evidence="8 9">NS12-5</strain>
    </source>
</reference>
<accession>A0ABT1BJU5</accession>
<feature type="transmembrane region" description="Helical" evidence="6">
    <location>
        <begin position="127"/>
        <end position="145"/>
    </location>
</feature>
<feature type="transmembrane region" description="Helical" evidence="6">
    <location>
        <begin position="249"/>
        <end position="269"/>
    </location>
</feature>
<evidence type="ECO:0000313" key="8">
    <source>
        <dbReference type="EMBL" id="MCO5975702.1"/>
    </source>
</evidence>
<feature type="transmembrane region" description="Helical" evidence="6">
    <location>
        <begin position="275"/>
        <end position="293"/>
    </location>
</feature>
<name>A0ABT1BJU5_9BURK</name>
<dbReference type="PANTHER" id="PTHR32322">
    <property type="entry name" value="INNER MEMBRANE TRANSPORTER"/>
    <property type="match status" value="1"/>
</dbReference>
<evidence type="ECO:0000313" key="9">
    <source>
        <dbReference type="Proteomes" id="UP001204851"/>
    </source>
</evidence>
<dbReference type="Gene3D" id="1.10.3730.20">
    <property type="match status" value="1"/>
</dbReference>
<dbReference type="Proteomes" id="UP001204851">
    <property type="component" value="Unassembled WGS sequence"/>
</dbReference>
<organism evidence="8 9">
    <name type="scientific">Ideonella oryzae</name>
    <dbReference type="NCBI Taxonomy" id="2937441"/>
    <lineage>
        <taxon>Bacteria</taxon>
        <taxon>Pseudomonadati</taxon>
        <taxon>Pseudomonadota</taxon>
        <taxon>Betaproteobacteria</taxon>
        <taxon>Burkholderiales</taxon>
        <taxon>Sphaerotilaceae</taxon>
        <taxon>Ideonella</taxon>
    </lineage>
</organism>
<feature type="domain" description="EamA" evidence="7">
    <location>
        <begin position="10"/>
        <end position="142"/>
    </location>
</feature>
<dbReference type="PANTHER" id="PTHR32322:SF2">
    <property type="entry name" value="EAMA DOMAIN-CONTAINING PROTEIN"/>
    <property type="match status" value="1"/>
</dbReference>
<proteinExistence type="inferred from homology"/>
<keyword evidence="9" id="KW-1185">Reference proteome</keyword>
<dbReference type="EMBL" id="JAMXMC010000002">
    <property type="protein sequence ID" value="MCO5975702.1"/>
    <property type="molecule type" value="Genomic_DNA"/>
</dbReference>
<keyword evidence="4 6" id="KW-1133">Transmembrane helix</keyword>
<feature type="transmembrane region" description="Helical" evidence="6">
    <location>
        <begin position="190"/>
        <end position="210"/>
    </location>
</feature>
<feature type="transmembrane region" description="Helical" evidence="6">
    <location>
        <begin position="70"/>
        <end position="90"/>
    </location>
</feature>
<evidence type="ECO:0000256" key="6">
    <source>
        <dbReference type="SAM" id="Phobius"/>
    </source>
</evidence>
<keyword evidence="5 6" id="KW-0472">Membrane</keyword>
<sequence length="306" mass="31635">MSGSRSVAALAAACSAGFLWGTGALVVNLLIARFGIAPENISFWRFVIGGLGLLAVFGRAGLLPAFQREAALLGAAGSCMALYVLCWFLGIARIGAAVPTLIALCLPPVLVTLSAVLRGRERLDGPLALWLAMALAGTVAVVWRSGEGPLSQEPSMLWSGIAFSVASAVLYAAFTLVSGRLSQRLGAGRATTGLTLVAAAVMGLTAVYSPLSWPRELPPEAWLLYLGLFTAALALLAFSWGAARLSPTALTVATLVEPLTAVLLAALLLGEQMGWSQWLGAALMLASIAGLGVRDARQSPGDRHAL</sequence>
<evidence type="ECO:0000256" key="5">
    <source>
        <dbReference type="ARBA" id="ARBA00023136"/>
    </source>
</evidence>
<keyword evidence="3 6" id="KW-0812">Transmembrane</keyword>
<comment type="caution">
    <text evidence="8">The sequence shown here is derived from an EMBL/GenBank/DDBJ whole genome shotgun (WGS) entry which is preliminary data.</text>
</comment>
<dbReference type="InterPro" id="IPR037185">
    <property type="entry name" value="EmrE-like"/>
</dbReference>
<feature type="transmembrane region" description="Helical" evidence="6">
    <location>
        <begin position="43"/>
        <end position="63"/>
    </location>
</feature>